<organism evidence="3 4">
    <name type="scientific">Glarea lozoyensis (strain ATCC 20868 / MF5171)</name>
    <dbReference type="NCBI Taxonomy" id="1116229"/>
    <lineage>
        <taxon>Eukaryota</taxon>
        <taxon>Fungi</taxon>
        <taxon>Dikarya</taxon>
        <taxon>Ascomycota</taxon>
        <taxon>Pezizomycotina</taxon>
        <taxon>Leotiomycetes</taxon>
        <taxon>Helotiales</taxon>
        <taxon>Helotiaceae</taxon>
        <taxon>Glarea</taxon>
    </lineage>
</organism>
<dbReference type="EMBL" id="KE145360">
    <property type="protein sequence ID" value="EPE32085.1"/>
    <property type="molecule type" value="Genomic_DNA"/>
</dbReference>
<dbReference type="OrthoDB" id="6079484at2759"/>
<proteinExistence type="predicted"/>
<dbReference type="HOGENOM" id="CLU_506267_0_0_1"/>
<dbReference type="AlphaFoldDB" id="S3D2M9"/>
<evidence type="ECO:0000313" key="4">
    <source>
        <dbReference type="Proteomes" id="UP000016922"/>
    </source>
</evidence>
<feature type="coiled-coil region" evidence="1">
    <location>
        <begin position="116"/>
        <end position="143"/>
    </location>
</feature>
<keyword evidence="4" id="KW-1185">Reference proteome</keyword>
<accession>S3D2M9</accession>
<dbReference type="Gene3D" id="2.40.70.10">
    <property type="entry name" value="Acid Proteases"/>
    <property type="match status" value="1"/>
</dbReference>
<dbReference type="KEGG" id="glz:GLAREA_12167"/>
<dbReference type="CDD" id="cd00303">
    <property type="entry name" value="retropepsin_like"/>
    <property type="match status" value="1"/>
</dbReference>
<evidence type="ECO:0000256" key="2">
    <source>
        <dbReference type="SAM" id="MobiDB-lite"/>
    </source>
</evidence>
<evidence type="ECO:0000313" key="3">
    <source>
        <dbReference type="EMBL" id="EPE32085.1"/>
    </source>
</evidence>
<feature type="region of interest" description="Disordered" evidence="2">
    <location>
        <begin position="1"/>
        <end position="31"/>
    </location>
</feature>
<dbReference type="GeneID" id="19471208"/>
<keyword evidence="1" id="KW-0175">Coiled coil</keyword>
<reference evidence="3 4" key="1">
    <citation type="journal article" date="2013" name="BMC Genomics">
        <title>Genomics-driven discovery of the pneumocandin biosynthetic gene cluster in the fungus Glarea lozoyensis.</title>
        <authorList>
            <person name="Chen L."/>
            <person name="Yue Q."/>
            <person name="Zhang X."/>
            <person name="Xiang M."/>
            <person name="Wang C."/>
            <person name="Li S."/>
            <person name="Che Y."/>
            <person name="Ortiz-Lopez F.J."/>
            <person name="Bills G.F."/>
            <person name="Liu X."/>
            <person name="An Z."/>
        </authorList>
    </citation>
    <scope>NUCLEOTIDE SEQUENCE [LARGE SCALE GENOMIC DNA]</scope>
    <source>
        <strain evidence="4">ATCC 20868 / MF5171</strain>
    </source>
</reference>
<protein>
    <submittedName>
        <fullName evidence="3">Uncharacterized protein</fullName>
    </submittedName>
</protein>
<feature type="region of interest" description="Disordered" evidence="2">
    <location>
        <begin position="479"/>
        <end position="503"/>
    </location>
</feature>
<name>S3D2M9_GLAL2</name>
<dbReference type="STRING" id="1116229.S3D2M9"/>
<evidence type="ECO:0000256" key="1">
    <source>
        <dbReference type="SAM" id="Coils"/>
    </source>
</evidence>
<gene>
    <name evidence="3" type="ORF">GLAREA_12167</name>
</gene>
<sequence>MSDTDDESPLVVKEGPYPWDHSSPSYTPAGKSRQIYDDTNYYRHPSSIHDPQSRSLRALIRLWHQLLLKRQQIRLSKKREIRLQLELSGQAREAKSSNLPTLPSQHKVLKPDFERFQAARNEIQSLEAEYKELLADWKVKRQELHVVEAEIIYSPDISPEMPMSSTGVEPDIDQQKSQFRCDSSVDESTICELATSSENLTTARGFRNRRGVDMLLNGRKAFVGQDSGGCDTISAEFAAKCGLSVETRLEEDKVSLRMGNGRYLQTIGRVFVRCQVIGGNEPEEGRWFHVVKKSVAPIMIGLEYIVKAKILTEMKHLLKSCPVGFMKSVPMLKYMGSQATINFTADGRNLVGCADTGSDLNFMSLRSAVQKGFRVDRRHDQLTTIMLPDGSEVITTGTVTVSNMNIKGFDGIPMTFHVLQGLPFDVIFGHEFLDDIDAFNTCCELIMLDVEFPDFNTLINLGPLQAWLTRALRKKKKQDYGARQRHDDMIDAEHYHRNRKKRDNNNIEDADKRCLAQAAEARRIREFDRHHRNCPQCN</sequence>
<feature type="compositionally biased region" description="Basic and acidic residues" evidence="2">
    <location>
        <begin position="479"/>
        <end position="495"/>
    </location>
</feature>
<dbReference type="Proteomes" id="UP000016922">
    <property type="component" value="Unassembled WGS sequence"/>
</dbReference>
<dbReference type="InterPro" id="IPR021109">
    <property type="entry name" value="Peptidase_aspartic_dom_sf"/>
</dbReference>
<dbReference type="RefSeq" id="XP_008081140.1">
    <property type="nucleotide sequence ID" value="XM_008082949.1"/>
</dbReference>